<accession>A0A9X2S3W8</accession>
<proteinExistence type="predicted"/>
<evidence type="ECO:0000313" key="2">
    <source>
        <dbReference type="Proteomes" id="UP001142078"/>
    </source>
</evidence>
<dbReference type="Proteomes" id="UP001142078">
    <property type="component" value="Unassembled WGS sequence"/>
</dbReference>
<comment type="caution">
    <text evidence="1">The sequence shown here is derived from an EMBL/GenBank/DDBJ whole genome shotgun (WGS) entry which is preliminary data.</text>
</comment>
<name>A0A9X2S3W8_9FIRM</name>
<dbReference type="RefSeq" id="WP_257490052.1">
    <property type="nucleotide sequence ID" value="NZ_JANJZL010000001.1"/>
</dbReference>
<reference evidence="1" key="1">
    <citation type="submission" date="2022-07" db="EMBL/GenBank/DDBJ databases">
        <title>Enhanced cultured diversity of the mouse gut microbiota enables custom-made synthetic communities.</title>
        <authorList>
            <person name="Afrizal A."/>
        </authorList>
    </citation>
    <scope>NUCLEOTIDE SEQUENCE</scope>
    <source>
        <strain evidence="1">DSM 29482</strain>
    </source>
</reference>
<organism evidence="1 2">
    <name type="scientific">Anaerosalibacter massiliensis</name>
    <dbReference type="NCBI Taxonomy" id="1347392"/>
    <lineage>
        <taxon>Bacteria</taxon>
        <taxon>Bacillati</taxon>
        <taxon>Bacillota</taxon>
        <taxon>Tissierellia</taxon>
        <taxon>Tissierellales</taxon>
        <taxon>Sporanaerobacteraceae</taxon>
        <taxon>Anaerosalibacter</taxon>
    </lineage>
</organism>
<keyword evidence="2" id="KW-1185">Reference proteome</keyword>
<dbReference type="EMBL" id="JANJZL010000001">
    <property type="protein sequence ID" value="MCR2042629.1"/>
    <property type="molecule type" value="Genomic_DNA"/>
</dbReference>
<gene>
    <name evidence="1" type="ORF">NSA23_00730</name>
</gene>
<dbReference type="AlphaFoldDB" id="A0A9X2S3W8"/>
<evidence type="ECO:0000313" key="1">
    <source>
        <dbReference type="EMBL" id="MCR2042629.1"/>
    </source>
</evidence>
<sequence>MTNLERLSMEIEGFNISDEKLQVYLMENNLADTDEYIATSNTNKKAIYQTALSVLESIANNPQTMKNYKTNDISITHFHTNIMQRIDDLRRKISAMKNDDLVSENDASFVWMFK</sequence>
<protein>
    <submittedName>
        <fullName evidence="1">Uncharacterized protein</fullName>
    </submittedName>
</protein>